<accession>A0AAJ0HDC5</accession>
<organism evidence="4 5">
    <name type="scientific">Lasiosphaeria hispida</name>
    <dbReference type="NCBI Taxonomy" id="260671"/>
    <lineage>
        <taxon>Eukaryota</taxon>
        <taxon>Fungi</taxon>
        <taxon>Dikarya</taxon>
        <taxon>Ascomycota</taxon>
        <taxon>Pezizomycotina</taxon>
        <taxon>Sordariomycetes</taxon>
        <taxon>Sordariomycetidae</taxon>
        <taxon>Sordariales</taxon>
        <taxon>Lasiosphaeriaceae</taxon>
        <taxon>Lasiosphaeria</taxon>
    </lineage>
</organism>
<evidence type="ECO:0000313" key="4">
    <source>
        <dbReference type="EMBL" id="KAK3347260.1"/>
    </source>
</evidence>
<keyword evidence="5" id="KW-1185">Reference proteome</keyword>
<dbReference type="InterPro" id="IPR029058">
    <property type="entry name" value="AB_hydrolase_fold"/>
</dbReference>
<feature type="signal peptide" evidence="1">
    <location>
        <begin position="1"/>
        <end position="21"/>
    </location>
</feature>
<dbReference type="InterPro" id="IPR013595">
    <property type="entry name" value="Pept_S33_TAP-like_C"/>
</dbReference>
<reference evidence="4" key="1">
    <citation type="journal article" date="2023" name="Mol. Phylogenet. Evol.">
        <title>Genome-scale phylogeny and comparative genomics of the fungal order Sordariales.</title>
        <authorList>
            <person name="Hensen N."/>
            <person name="Bonometti L."/>
            <person name="Westerberg I."/>
            <person name="Brannstrom I.O."/>
            <person name="Guillou S."/>
            <person name="Cros-Aarteil S."/>
            <person name="Calhoun S."/>
            <person name="Haridas S."/>
            <person name="Kuo A."/>
            <person name="Mondo S."/>
            <person name="Pangilinan J."/>
            <person name="Riley R."/>
            <person name="LaButti K."/>
            <person name="Andreopoulos B."/>
            <person name="Lipzen A."/>
            <person name="Chen C."/>
            <person name="Yan M."/>
            <person name="Daum C."/>
            <person name="Ng V."/>
            <person name="Clum A."/>
            <person name="Steindorff A."/>
            <person name="Ohm R.A."/>
            <person name="Martin F."/>
            <person name="Silar P."/>
            <person name="Natvig D.O."/>
            <person name="Lalanne C."/>
            <person name="Gautier V."/>
            <person name="Ament-Velasquez S.L."/>
            <person name="Kruys A."/>
            <person name="Hutchinson M.I."/>
            <person name="Powell A.J."/>
            <person name="Barry K."/>
            <person name="Miller A.N."/>
            <person name="Grigoriev I.V."/>
            <person name="Debuchy R."/>
            <person name="Gladieux P."/>
            <person name="Hiltunen Thoren M."/>
            <person name="Johannesson H."/>
        </authorList>
    </citation>
    <scope>NUCLEOTIDE SEQUENCE</scope>
    <source>
        <strain evidence="4">CBS 955.72</strain>
    </source>
</reference>
<feature type="domain" description="Peptidase S33 tripeptidyl aminopeptidase-like C-terminal" evidence="3">
    <location>
        <begin position="684"/>
        <end position="791"/>
    </location>
</feature>
<evidence type="ECO:0000313" key="5">
    <source>
        <dbReference type="Proteomes" id="UP001275084"/>
    </source>
</evidence>
<comment type="caution">
    <text evidence="4">The sequence shown here is derived from an EMBL/GenBank/DDBJ whole genome shotgun (WGS) entry which is preliminary data.</text>
</comment>
<dbReference type="PANTHER" id="PTHR35569:SF1">
    <property type="entry name" value="CYANAMIDE HYDRATASE DDI2-RELATED"/>
    <property type="match status" value="1"/>
</dbReference>
<dbReference type="Proteomes" id="UP001275084">
    <property type="component" value="Unassembled WGS sequence"/>
</dbReference>
<dbReference type="SUPFAM" id="SSF53474">
    <property type="entry name" value="alpha/beta-Hydrolases"/>
    <property type="match status" value="1"/>
</dbReference>
<evidence type="ECO:0000256" key="1">
    <source>
        <dbReference type="SAM" id="SignalP"/>
    </source>
</evidence>
<dbReference type="PANTHER" id="PTHR35569">
    <property type="entry name" value="CYANAMIDE HYDRATASE DDI2-RELATED"/>
    <property type="match status" value="1"/>
</dbReference>
<dbReference type="EMBL" id="JAUIQD010000006">
    <property type="protein sequence ID" value="KAK3347260.1"/>
    <property type="molecule type" value="Genomic_DNA"/>
</dbReference>
<evidence type="ECO:0000259" key="3">
    <source>
        <dbReference type="Pfam" id="PF08386"/>
    </source>
</evidence>
<protein>
    <submittedName>
        <fullName evidence="4">TAP-like protein-domain-containing protein</fullName>
    </submittedName>
</protein>
<sequence length="871" mass="95831">MLASLKKLLVGALAALPLVQGIPLPGSHGPSPSLPRRTIAGVSVVDTPLIRAAEQYMRDHSNEPVYNHVMRTWLFGTLMANNNATLRALIDPEVQAVSLLLHDLGFDRSAGSKIVSADRRFEVDGAIAARDFIRDHREGRGWEERRVQLVWDAIALHTEQKYAYFKEPDVETVSRGIFMDFAGPDRGVTTDQYQKVVEVFPQDTLRDSVKEVFTWLCRTKPVSTYAVWRANRIPCIKFNTTARFNLKGASTSITPSSELEWHSCYGYVNPSFQCARLTVPLDYNNDALSQTCAGPKVHIALILLPARNTTSAATPYSRSPMLINPGGPGGSGVLVALGMASALQTIFGDDQPIIGFDPRGIGFTTPVADCWSPPPACDGCPEDVGGGFLHRLEWANMNQAYGGINSSSIALQFIDAGHRAINNLCIEKDRRLGGKSILGHVSTAHVAQDMVSIVDAWERWVDGQQKSATQAELNPTKGKLVYWGFSYGTYLGATFASMFPDRVGRLLLDGVVDAELYTSPVWRDSLFDTDKILDRFFQYCAEAGSKCQLYRPGDKPEDLGQRYHGIMDGLTTNPATFTHPEYFFPVILQPNTIKQLVFSVLYSPVANFPLLATFLNLMYENKHEALGALVQDAKIMCLVGDSPLTSLLNDAQRAIMCGDKTSPVNLTLPEIRAEYSAMASTSQFADVMLNVMLQCNGWSVSPPGHPPPTTPWAQYSSSSPQKQITTSFPILFLSNTLDPVTPLLAAVKMSLKFRQAGLVEQKAEGHCTLSAVSRCTAKVVRDYVLHGKVPPPPEVEGGDYLEGKWTTCEADERPWKKLEADVFVFENDEERRVVEAFQVVQSVVERLPKWGQGTARFGGMGEVLGLGALRE</sequence>
<gene>
    <name evidence="4" type="ORF">B0T25DRAFT_521490</name>
</gene>
<feature type="chain" id="PRO_5042568055" evidence="1">
    <location>
        <begin position="22"/>
        <end position="871"/>
    </location>
</feature>
<dbReference type="InterPro" id="IPR000073">
    <property type="entry name" value="AB_hydrolase_1"/>
</dbReference>
<dbReference type="SUPFAM" id="SSF109604">
    <property type="entry name" value="HD-domain/PDEase-like"/>
    <property type="match status" value="1"/>
</dbReference>
<reference evidence="4" key="2">
    <citation type="submission" date="2023-06" db="EMBL/GenBank/DDBJ databases">
        <authorList>
            <consortium name="Lawrence Berkeley National Laboratory"/>
            <person name="Haridas S."/>
            <person name="Hensen N."/>
            <person name="Bonometti L."/>
            <person name="Westerberg I."/>
            <person name="Brannstrom I.O."/>
            <person name="Guillou S."/>
            <person name="Cros-Aarteil S."/>
            <person name="Calhoun S."/>
            <person name="Kuo A."/>
            <person name="Mondo S."/>
            <person name="Pangilinan J."/>
            <person name="Riley R."/>
            <person name="Labutti K."/>
            <person name="Andreopoulos B."/>
            <person name="Lipzen A."/>
            <person name="Chen C."/>
            <person name="Yanf M."/>
            <person name="Daum C."/>
            <person name="Ng V."/>
            <person name="Clum A."/>
            <person name="Steindorff A."/>
            <person name="Ohm R."/>
            <person name="Martin F."/>
            <person name="Silar P."/>
            <person name="Natvig D."/>
            <person name="Lalanne C."/>
            <person name="Gautier V."/>
            <person name="Ament-Velasquez S.L."/>
            <person name="Kruys A."/>
            <person name="Hutchinson M.I."/>
            <person name="Powell A.J."/>
            <person name="Barry K."/>
            <person name="Miller A.N."/>
            <person name="Grigoriev I.V."/>
            <person name="Debuchy R."/>
            <person name="Gladieux P."/>
            <person name="Thoren M.H."/>
            <person name="Johannesson H."/>
        </authorList>
    </citation>
    <scope>NUCLEOTIDE SEQUENCE</scope>
    <source>
        <strain evidence="4">CBS 955.72</strain>
    </source>
</reference>
<evidence type="ECO:0000259" key="2">
    <source>
        <dbReference type="Pfam" id="PF00561"/>
    </source>
</evidence>
<dbReference type="Gene3D" id="1.10.3210.10">
    <property type="entry name" value="Hypothetical protein af1432"/>
    <property type="match status" value="1"/>
</dbReference>
<dbReference type="Gene3D" id="3.40.50.1820">
    <property type="entry name" value="alpha/beta hydrolase"/>
    <property type="match status" value="1"/>
</dbReference>
<dbReference type="Pfam" id="PF08386">
    <property type="entry name" value="Abhydrolase_4"/>
    <property type="match status" value="1"/>
</dbReference>
<keyword evidence="1" id="KW-0732">Signal</keyword>
<name>A0AAJ0HDC5_9PEZI</name>
<dbReference type="Pfam" id="PF00561">
    <property type="entry name" value="Abhydrolase_1"/>
    <property type="match status" value="1"/>
</dbReference>
<proteinExistence type="predicted"/>
<feature type="domain" description="AB hydrolase-1" evidence="2">
    <location>
        <begin position="320"/>
        <end position="542"/>
    </location>
</feature>
<dbReference type="AlphaFoldDB" id="A0AAJ0HDC5"/>